<name>A0A382CKI6_9ZZZZ</name>
<dbReference type="NCBIfam" id="NF033394">
    <property type="entry name" value="capsid_maj_Podo"/>
    <property type="match status" value="1"/>
</dbReference>
<dbReference type="InterPro" id="IPR049718">
    <property type="entry name" value="AKO59007-like"/>
</dbReference>
<proteinExistence type="predicted"/>
<protein>
    <recommendedName>
        <fullName evidence="2">Phage major capsid protein</fullName>
    </recommendedName>
</protein>
<reference evidence="1" key="1">
    <citation type="submission" date="2018-05" db="EMBL/GenBank/DDBJ databases">
        <authorList>
            <person name="Lanie J.A."/>
            <person name="Ng W.-L."/>
            <person name="Kazmierczak K.M."/>
            <person name="Andrzejewski T.M."/>
            <person name="Davidsen T.M."/>
            <person name="Wayne K.J."/>
            <person name="Tettelin H."/>
            <person name="Glass J.I."/>
            <person name="Rusch D."/>
            <person name="Podicherti R."/>
            <person name="Tsui H.-C.T."/>
            <person name="Winkler M.E."/>
        </authorList>
    </citation>
    <scope>NUCLEOTIDE SEQUENCE</scope>
</reference>
<dbReference type="EMBL" id="UINC01034839">
    <property type="protein sequence ID" value="SVB26302.1"/>
    <property type="molecule type" value="Genomic_DNA"/>
</dbReference>
<gene>
    <name evidence="1" type="ORF">METZ01_LOCUS179156</name>
</gene>
<accession>A0A382CKI6</accession>
<sequence length="394" mass="42943">MATQTALAAADITQLGYVALQNYLKNKPIDQVAVQRPLLKKLMSGKKTWGGGKENIVEQIRTGYDNNFEWFGDTSLNTSAAVSFNTRDTVRQAYYPWNSAHDGFQFSEDYLIGNGILIGDSQSPRNSSAAGLVQLTNVFNESMEVLRLGFEEILDLSLHLDGTHTVGGGTSTASKQINGLDFIVPCVSHTGTVGGIDRAANTFWRNQIDMGAGLNVTTGGSYGNGYAGAALLAPMHVMWRACQKNGGAPDLILAGTDFIKSYEIAADAKLDRYAIQPGAHSPWNMDPSLEVKDWGTFTGLYFQGVPIMWDPVFDDAEAIDSGASGGLTVPWAQRCYMLNTKHLTLRPIEGNDMIARKPPREHTSYNYYWGMTWRGSLTANRCNCHGVIMSTAGT</sequence>
<evidence type="ECO:0008006" key="2">
    <source>
        <dbReference type="Google" id="ProtNLM"/>
    </source>
</evidence>
<evidence type="ECO:0000313" key="1">
    <source>
        <dbReference type="EMBL" id="SVB26302.1"/>
    </source>
</evidence>
<dbReference type="AlphaFoldDB" id="A0A382CKI6"/>
<organism evidence="1">
    <name type="scientific">marine metagenome</name>
    <dbReference type="NCBI Taxonomy" id="408172"/>
    <lineage>
        <taxon>unclassified sequences</taxon>
        <taxon>metagenomes</taxon>
        <taxon>ecological metagenomes</taxon>
    </lineage>
</organism>